<protein>
    <recommendedName>
        <fullName evidence="1">Methyltransferase type 11 domain-containing protein</fullName>
    </recommendedName>
</protein>
<gene>
    <name evidence="2" type="ORF">A3C24_04355</name>
</gene>
<feature type="domain" description="Methyltransferase type 11" evidence="1">
    <location>
        <begin position="43"/>
        <end position="134"/>
    </location>
</feature>
<dbReference type="GO" id="GO:0008757">
    <property type="term" value="F:S-adenosylmethionine-dependent methyltransferase activity"/>
    <property type="evidence" value="ECO:0007669"/>
    <property type="project" value="InterPro"/>
</dbReference>
<organism evidence="2 3">
    <name type="scientific">Candidatus Roizmanbacteria bacterium RIFCSPHIGHO2_02_FULL_37_24</name>
    <dbReference type="NCBI Taxonomy" id="1802037"/>
    <lineage>
        <taxon>Bacteria</taxon>
        <taxon>Candidatus Roizmaniibacteriota</taxon>
    </lineage>
</organism>
<dbReference type="Pfam" id="PF08241">
    <property type="entry name" value="Methyltransf_11"/>
    <property type="match status" value="1"/>
</dbReference>
<dbReference type="PANTHER" id="PTHR43464:SF94">
    <property type="entry name" value="MALONYL-[ACYL-CARRIER PROTEIN] O-METHYLTRANSFERASE"/>
    <property type="match status" value="1"/>
</dbReference>
<comment type="caution">
    <text evidence="2">The sequence shown here is derived from an EMBL/GenBank/DDBJ whole genome shotgun (WGS) entry which is preliminary data.</text>
</comment>
<sequence>MRQNEYDAMYRVEDTHFWYRGMQKISEMLLRKYLPHESGNMILDAGCGTGGAMQWLKPFGKVYGFDISDLAIQYCKKRGLKNVVVGTVESIPFAPKMFDIVVCLDVLYHKQVKNDRQALKELCRVLKPGGLLVIRVPAYNWLHSYHDVAVHAKHRYSAGEVEKLLLESGFAVKQTTYANMLLFPLSLVMRIVDRMFPSHHETSDVKPIHPILNTLFYFPLWIESKLIRFISLPFGLSVVVIAGKTV</sequence>
<dbReference type="CDD" id="cd02440">
    <property type="entry name" value="AdoMet_MTases"/>
    <property type="match status" value="1"/>
</dbReference>
<proteinExistence type="predicted"/>
<name>A0A1F7GWG4_9BACT</name>
<dbReference type="PANTHER" id="PTHR43464">
    <property type="entry name" value="METHYLTRANSFERASE"/>
    <property type="match status" value="1"/>
</dbReference>
<evidence type="ECO:0000259" key="1">
    <source>
        <dbReference type="Pfam" id="PF08241"/>
    </source>
</evidence>
<dbReference type="Gene3D" id="3.40.50.150">
    <property type="entry name" value="Vaccinia Virus protein VP39"/>
    <property type="match status" value="1"/>
</dbReference>
<evidence type="ECO:0000313" key="2">
    <source>
        <dbReference type="EMBL" id="OGK22822.1"/>
    </source>
</evidence>
<reference evidence="2 3" key="1">
    <citation type="journal article" date="2016" name="Nat. Commun.">
        <title>Thousands of microbial genomes shed light on interconnected biogeochemical processes in an aquifer system.</title>
        <authorList>
            <person name="Anantharaman K."/>
            <person name="Brown C.T."/>
            <person name="Hug L.A."/>
            <person name="Sharon I."/>
            <person name="Castelle C.J."/>
            <person name="Probst A.J."/>
            <person name="Thomas B.C."/>
            <person name="Singh A."/>
            <person name="Wilkins M.J."/>
            <person name="Karaoz U."/>
            <person name="Brodie E.L."/>
            <person name="Williams K.H."/>
            <person name="Hubbard S.S."/>
            <person name="Banfield J.F."/>
        </authorList>
    </citation>
    <scope>NUCLEOTIDE SEQUENCE [LARGE SCALE GENOMIC DNA]</scope>
</reference>
<dbReference type="Proteomes" id="UP000177159">
    <property type="component" value="Unassembled WGS sequence"/>
</dbReference>
<evidence type="ECO:0000313" key="3">
    <source>
        <dbReference type="Proteomes" id="UP000177159"/>
    </source>
</evidence>
<dbReference type="InterPro" id="IPR029063">
    <property type="entry name" value="SAM-dependent_MTases_sf"/>
</dbReference>
<accession>A0A1F7GWG4</accession>
<dbReference type="EMBL" id="MFZM01000032">
    <property type="protein sequence ID" value="OGK22822.1"/>
    <property type="molecule type" value="Genomic_DNA"/>
</dbReference>
<dbReference type="InterPro" id="IPR013216">
    <property type="entry name" value="Methyltransf_11"/>
</dbReference>
<dbReference type="AlphaFoldDB" id="A0A1F7GWG4"/>
<dbReference type="SUPFAM" id="SSF53335">
    <property type="entry name" value="S-adenosyl-L-methionine-dependent methyltransferases"/>
    <property type="match status" value="1"/>
</dbReference>